<evidence type="ECO:0000256" key="4">
    <source>
        <dbReference type="SAM" id="MobiDB-lite"/>
    </source>
</evidence>
<proteinExistence type="inferred from homology"/>
<sequence>MVASGDPPTPPPLPPSRHAPQQKHDPKPSAYLASLEAAGDDFMETAFDMQIEPEPYRPIFYFFYGTLTRPEILKQVLGIREKPTLRPAKVLGYILSAWGQYPALIDGDTGTEVCGYAYEVQTVDHEYRLAYYETNAYKLRACKIYFTDGKEPETVTGNTFAYAGDAQALKAGRFDRVLWELQMGMRLPETWKTQANGFLGLEDSATPGDESQAGKKRFINPSHSGCKWKQSHQGRKYW</sequence>
<dbReference type="PANTHER" id="PTHR31544">
    <property type="entry name" value="AIG2-LIKE PROTEIN D"/>
    <property type="match status" value="1"/>
</dbReference>
<gene>
    <name evidence="6" type="ORF">SUNI508_13386</name>
</gene>
<feature type="domain" description="Gamma-glutamylcyclotransferase AIG2-like" evidence="5">
    <location>
        <begin position="61"/>
        <end position="164"/>
    </location>
</feature>
<feature type="compositionally biased region" description="Pro residues" evidence="4">
    <location>
        <begin position="7"/>
        <end position="17"/>
    </location>
</feature>
<dbReference type="InterPro" id="IPR045038">
    <property type="entry name" value="AIG2-like"/>
</dbReference>
<dbReference type="Gene3D" id="3.10.490.10">
    <property type="entry name" value="Gamma-glutamyl cyclotransferase-like"/>
    <property type="match status" value="1"/>
</dbReference>
<dbReference type="EMBL" id="JARVKF010000029">
    <property type="protein sequence ID" value="KAK9424864.1"/>
    <property type="molecule type" value="Genomic_DNA"/>
</dbReference>
<evidence type="ECO:0000256" key="1">
    <source>
        <dbReference type="ARBA" id="ARBA00008861"/>
    </source>
</evidence>
<dbReference type="PANTHER" id="PTHR31544:SF4">
    <property type="entry name" value="GAMMA-GLUTAMYLCYCLOTRANSFERASE-RELATED"/>
    <property type="match status" value="1"/>
</dbReference>
<accession>A0ABR2VD71</accession>
<keyword evidence="2" id="KW-0808">Transferase</keyword>
<name>A0ABR2VD71_9PEZI</name>
<evidence type="ECO:0000313" key="7">
    <source>
        <dbReference type="Proteomes" id="UP001408356"/>
    </source>
</evidence>
<dbReference type="InterPro" id="IPR009288">
    <property type="entry name" value="AIG2-like_dom"/>
</dbReference>
<evidence type="ECO:0000259" key="5">
    <source>
        <dbReference type="Pfam" id="PF06094"/>
    </source>
</evidence>
<evidence type="ECO:0000256" key="2">
    <source>
        <dbReference type="ARBA" id="ARBA00022679"/>
    </source>
</evidence>
<dbReference type="Pfam" id="PF06094">
    <property type="entry name" value="GGACT"/>
    <property type="match status" value="1"/>
</dbReference>
<evidence type="ECO:0000313" key="6">
    <source>
        <dbReference type="EMBL" id="KAK9424864.1"/>
    </source>
</evidence>
<comment type="similarity">
    <text evidence="1">Belongs to the gamma-glutamylcyclotransferase family.</text>
</comment>
<dbReference type="Proteomes" id="UP001408356">
    <property type="component" value="Unassembled WGS sequence"/>
</dbReference>
<reference evidence="6 7" key="1">
    <citation type="journal article" date="2024" name="J. Plant Pathol.">
        <title>Sequence and assembly of the genome of Seiridium unicorne, isolate CBS 538.82, causal agent of cypress canker disease.</title>
        <authorList>
            <person name="Scali E."/>
            <person name="Rocca G.D."/>
            <person name="Danti R."/>
            <person name="Garbelotto M."/>
            <person name="Barberini S."/>
            <person name="Baroncelli R."/>
            <person name="Emiliani G."/>
        </authorList>
    </citation>
    <scope>NUCLEOTIDE SEQUENCE [LARGE SCALE GENOMIC DNA]</scope>
    <source>
        <strain evidence="6 7">BM-138-508</strain>
    </source>
</reference>
<dbReference type="InterPro" id="IPR013024">
    <property type="entry name" value="GGCT-like"/>
</dbReference>
<dbReference type="InterPro" id="IPR036568">
    <property type="entry name" value="GGCT-like_sf"/>
</dbReference>
<protein>
    <recommendedName>
        <fullName evidence="3">Putative gamma-glutamylcyclotransferase</fullName>
    </recommendedName>
</protein>
<feature type="region of interest" description="Disordered" evidence="4">
    <location>
        <begin position="1"/>
        <end position="28"/>
    </location>
</feature>
<comment type="caution">
    <text evidence="6">The sequence shown here is derived from an EMBL/GenBank/DDBJ whole genome shotgun (WGS) entry which is preliminary data.</text>
</comment>
<organism evidence="6 7">
    <name type="scientific">Seiridium unicorne</name>
    <dbReference type="NCBI Taxonomy" id="138068"/>
    <lineage>
        <taxon>Eukaryota</taxon>
        <taxon>Fungi</taxon>
        <taxon>Dikarya</taxon>
        <taxon>Ascomycota</taxon>
        <taxon>Pezizomycotina</taxon>
        <taxon>Sordariomycetes</taxon>
        <taxon>Xylariomycetidae</taxon>
        <taxon>Amphisphaeriales</taxon>
        <taxon>Sporocadaceae</taxon>
        <taxon>Seiridium</taxon>
    </lineage>
</organism>
<keyword evidence="7" id="KW-1185">Reference proteome</keyword>
<dbReference type="CDD" id="cd06661">
    <property type="entry name" value="GGCT_like"/>
    <property type="match status" value="1"/>
</dbReference>
<evidence type="ECO:0000256" key="3">
    <source>
        <dbReference type="ARBA" id="ARBA00030602"/>
    </source>
</evidence>
<dbReference type="SUPFAM" id="SSF110857">
    <property type="entry name" value="Gamma-glutamyl cyclotransferase-like"/>
    <property type="match status" value="1"/>
</dbReference>